<feature type="domain" description="ABC transmembrane type-1" evidence="11">
    <location>
        <begin position="85"/>
        <end position="292"/>
    </location>
</feature>
<dbReference type="InterPro" id="IPR051124">
    <property type="entry name" value="Phosphate_Transport_Permease"/>
</dbReference>
<dbReference type="InterPro" id="IPR011864">
    <property type="entry name" value="Phosphate_PstC"/>
</dbReference>
<protein>
    <recommendedName>
        <fullName evidence="10">Phosphate transport system permease protein</fullName>
    </recommendedName>
</protein>
<dbReference type="InterPro" id="IPR035906">
    <property type="entry name" value="MetI-like_sf"/>
</dbReference>
<evidence type="ECO:0000256" key="3">
    <source>
        <dbReference type="ARBA" id="ARBA00022448"/>
    </source>
</evidence>
<dbReference type="EMBL" id="WPHG01000002">
    <property type="protein sequence ID" value="MVA97876.1"/>
    <property type="molecule type" value="Genomic_DNA"/>
</dbReference>
<name>A0A844QD06_9HYPH</name>
<evidence type="ECO:0000256" key="4">
    <source>
        <dbReference type="ARBA" id="ARBA00022475"/>
    </source>
</evidence>
<accession>A0A844QD06</accession>
<dbReference type="CDD" id="cd06261">
    <property type="entry name" value="TM_PBP2"/>
    <property type="match status" value="1"/>
</dbReference>
<dbReference type="NCBIfam" id="TIGR02138">
    <property type="entry name" value="phosphate_pstC"/>
    <property type="match status" value="1"/>
</dbReference>
<dbReference type="GO" id="GO:0005315">
    <property type="term" value="F:phosphate transmembrane transporter activity"/>
    <property type="evidence" value="ECO:0007669"/>
    <property type="project" value="InterPro"/>
</dbReference>
<keyword evidence="4" id="KW-1003">Cell membrane</keyword>
<evidence type="ECO:0000313" key="12">
    <source>
        <dbReference type="EMBL" id="MVA97876.1"/>
    </source>
</evidence>
<feature type="transmembrane region" description="Helical" evidence="9">
    <location>
        <begin position="26"/>
        <end position="50"/>
    </location>
</feature>
<comment type="caution">
    <text evidence="10">Lacks conserved residue(s) required for the propagation of feature annotation.</text>
</comment>
<proteinExistence type="inferred from homology"/>
<evidence type="ECO:0000256" key="1">
    <source>
        <dbReference type="ARBA" id="ARBA00004651"/>
    </source>
</evidence>
<comment type="function">
    <text evidence="10">Part of the binding-protein-dependent transport system for phosphate; probably responsible for the translocation of the substrate across the membrane.</text>
</comment>
<reference evidence="12 13" key="1">
    <citation type="submission" date="2019-12" db="EMBL/GenBank/DDBJ databases">
        <title>Nitratireductor arenosus sp. nov., Isolated from sea sand, Jeju island, South Korea.</title>
        <authorList>
            <person name="Kim W."/>
        </authorList>
    </citation>
    <scope>NUCLEOTIDE SEQUENCE [LARGE SCALE GENOMIC DNA]</scope>
    <source>
        <strain evidence="12 13">CAU 1489</strain>
    </source>
</reference>
<dbReference type="GO" id="GO:0005886">
    <property type="term" value="C:plasma membrane"/>
    <property type="evidence" value="ECO:0007669"/>
    <property type="project" value="UniProtKB-SubCell"/>
</dbReference>
<comment type="similarity">
    <text evidence="2 10">Belongs to the binding-protein-dependent transport system permease family. CysTW subfamily.</text>
</comment>
<keyword evidence="7 9" id="KW-1133">Transmembrane helix</keyword>
<comment type="subcellular location">
    <subcellularLocation>
        <location evidence="10">Cell inner membrane</location>
        <topology evidence="10">Multi-pass membrane protein</topology>
    </subcellularLocation>
    <subcellularLocation>
        <location evidence="1 9">Cell membrane</location>
        <topology evidence="1 9">Multi-pass membrane protein</topology>
    </subcellularLocation>
</comment>
<dbReference type="Proteomes" id="UP000463224">
    <property type="component" value="Unassembled WGS sequence"/>
</dbReference>
<dbReference type="GO" id="GO:0006817">
    <property type="term" value="P:phosphate ion transport"/>
    <property type="evidence" value="ECO:0007669"/>
    <property type="project" value="UniProtKB-KW"/>
</dbReference>
<dbReference type="PANTHER" id="PTHR30425">
    <property type="entry name" value="PHOSPHATE TRANSPORT SYSTEM PERMEASE PROTEIN PST"/>
    <property type="match status" value="1"/>
</dbReference>
<keyword evidence="5 10" id="KW-0592">Phosphate transport</keyword>
<sequence length="303" mass="31269">MTSFPSIISRRRRIRWHGTPNALKDAVFVVVLWASGVLAIGAMAGVLIVLAIGSAPALSQAGLAAFVLGADWYPTAGEFGLVAMVAATLAVSAGALLVAGPLGILCAVYIRYYAGDLAGAAFRVVLMTLAAIPSVVYGLWGMTVLVPHIAAWQPPGTSLLAGVVVLSIMVLPTVAVLAEAGLRQLPSSLYLGSLALGCARHAAIKRIVLPSAKGPVAAACMLGLARALGETMAVLMVVGNAVAMPDSPFASVRTLPANIALEMAYAIDVHRSALFVSGLVLMAMVGLLLAMRWYWGGPDDPQF</sequence>
<evidence type="ECO:0000256" key="2">
    <source>
        <dbReference type="ARBA" id="ARBA00007069"/>
    </source>
</evidence>
<evidence type="ECO:0000256" key="9">
    <source>
        <dbReference type="RuleBase" id="RU363032"/>
    </source>
</evidence>
<keyword evidence="3 9" id="KW-0813">Transport</keyword>
<feature type="transmembrane region" description="Helical" evidence="9">
    <location>
        <begin position="120"/>
        <end position="140"/>
    </location>
</feature>
<organism evidence="12 13">
    <name type="scientific">Nitratireductor arenosus</name>
    <dbReference type="NCBI Taxonomy" id="2682096"/>
    <lineage>
        <taxon>Bacteria</taxon>
        <taxon>Pseudomonadati</taxon>
        <taxon>Pseudomonadota</taxon>
        <taxon>Alphaproteobacteria</taxon>
        <taxon>Hyphomicrobiales</taxon>
        <taxon>Phyllobacteriaceae</taxon>
        <taxon>Nitratireductor</taxon>
    </lineage>
</organism>
<evidence type="ECO:0000256" key="6">
    <source>
        <dbReference type="ARBA" id="ARBA00022692"/>
    </source>
</evidence>
<dbReference type="PANTHER" id="PTHR30425:SF1">
    <property type="entry name" value="PHOSPHATE TRANSPORT SYSTEM PERMEASE PROTEIN PSTC"/>
    <property type="match status" value="1"/>
</dbReference>
<gene>
    <name evidence="12" type="primary">pstC</name>
    <name evidence="12" type="ORF">GN330_11530</name>
</gene>
<dbReference type="PROSITE" id="PS50928">
    <property type="entry name" value="ABC_TM1"/>
    <property type="match status" value="1"/>
</dbReference>
<feature type="transmembrane region" description="Helical" evidence="9">
    <location>
        <begin position="81"/>
        <end position="108"/>
    </location>
</feature>
<feature type="transmembrane region" description="Helical" evidence="9">
    <location>
        <begin position="273"/>
        <end position="295"/>
    </location>
</feature>
<dbReference type="InterPro" id="IPR000515">
    <property type="entry name" value="MetI-like"/>
</dbReference>
<keyword evidence="10" id="KW-0997">Cell inner membrane</keyword>
<evidence type="ECO:0000259" key="11">
    <source>
        <dbReference type="PROSITE" id="PS50928"/>
    </source>
</evidence>
<keyword evidence="13" id="KW-1185">Reference proteome</keyword>
<evidence type="ECO:0000256" key="5">
    <source>
        <dbReference type="ARBA" id="ARBA00022592"/>
    </source>
</evidence>
<comment type="caution">
    <text evidence="12">The sequence shown here is derived from an EMBL/GenBank/DDBJ whole genome shotgun (WGS) entry which is preliminary data.</text>
</comment>
<dbReference type="SUPFAM" id="SSF161098">
    <property type="entry name" value="MetI-like"/>
    <property type="match status" value="1"/>
</dbReference>
<evidence type="ECO:0000256" key="10">
    <source>
        <dbReference type="RuleBase" id="RU363054"/>
    </source>
</evidence>
<feature type="transmembrane region" description="Helical" evidence="9">
    <location>
        <begin position="160"/>
        <end position="178"/>
    </location>
</feature>
<keyword evidence="6 9" id="KW-0812">Transmembrane</keyword>
<dbReference type="RefSeq" id="WP_156712781.1">
    <property type="nucleotide sequence ID" value="NZ_WPHG01000002.1"/>
</dbReference>
<dbReference type="Gene3D" id="1.10.3720.10">
    <property type="entry name" value="MetI-like"/>
    <property type="match status" value="1"/>
</dbReference>
<evidence type="ECO:0000313" key="13">
    <source>
        <dbReference type="Proteomes" id="UP000463224"/>
    </source>
</evidence>
<keyword evidence="8 9" id="KW-0472">Membrane</keyword>
<dbReference type="Pfam" id="PF00528">
    <property type="entry name" value="BPD_transp_1"/>
    <property type="match status" value="1"/>
</dbReference>
<evidence type="ECO:0000256" key="8">
    <source>
        <dbReference type="ARBA" id="ARBA00023136"/>
    </source>
</evidence>
<dbReference type="AlphaFoldDB" id="A0A844QD06"/>
<evidence type="ECO:0000256" key="7">
    <source>
        <dbReference type="ARBA" id="ARBA00022989"/>
    </source>
</evidence>